<protein>
    <submittedName>
        <fullName evidence="1">Uncharacterized protein</fullName>
    </submittedName>
</protein>
<evidence type="ECO:0000313" key="2">
    <source>
        <dbReference type="Proteomes" id="UP000602510"/>
    </source>
</evidence>
<name>A0A833SS73_PHYIN</name>
<comment type="caution">
    <text evidence="1">The sequence shown here is derived from an EMBL/GenBank/DDBJ whole genome shotgun (WGS) entry which is preliminary data.</text>
</comment>
<dbReference type="EMBL" id="WSZM01000242">
    <property type="protein sequence ID" value="KAF4037344.1"/>
    <property type="molecule type" value="Genomic_DNA"/>
</dbReference>
<reference evidence="1" key="1">
    <citation type="submission" date="2020-04" db="EMBL/GenBank/DDBJ databases">
        <title>Hybrid Assembly of Korean Phytophthora infestans isolates.</title>
        <authorList>
            <person name="Prokchorchik M."/>
            <person name="Lee Y."/>
            <person name="Seo J."/>
            <person name="Cho J.-H."/>
            <person name="Park Y.-E."/>
            <person name="Jang D.-C."/>
            <person name="Im J.-S."/>
            <person name="Choi J.-G."/>
            <person name="Park H.-J."/>
            <person name="Lee G.-B."/>
            <person name="Lee Y.-G."/>
            <person name="Hong S.-Y."/>
            <person name="Cho K."/>
            <person name="Sohn K.H."/>
        </authorList>
    </citation>
    <scope>NUCLEOTIDE SEQUENCE</scope>
    <source>
        <strain evidence="1">KR_1_A1</strain>
    </source>
</reference>
<accession>A0A833SS73</accession>
<gene>
    <name evidence="1" type="ORF">GN244_ATG10572</name>
</gene>
<sequence length="59" mass="6243">MGNAGEIFSLNVSVAFDTPCVIDLKVLDDVSFSSAPALSSELPLTPFLLSPFLNDCRAP</sequence>
<keyword evidence="2" id="KW-1185">Reference proteome</keyword>
<dbReference type="Proteomes" id="UP000602510">
    <property type="component" value="Unassembled WGS sequence"/>
</dbReference>
<proteinExistence type="predicted"/>
<dbReference type="AlphaFoldDB" id="A0A833SS73"/>
<organism evidence="1 2">
    <name type="scientific">Phytophthora infestans</name>
    <name type="common">Potato late blight agent</name>
    <name type="synonym">Botrytis infestans</name>
    <dbReference type="NCBI Taxonomy" id="4787"/>
    <lineage>
        <taxon>Eukaryota</taxon>
        <taxon>Sar</taxon>
        <taxon>Stramenopiles</taxon>
        <taxon>Oomycota</taxon>
        <taxon>Peronosporomycetes</taxon>
        <taxon>Peronosporales</taxon>
        <taxon>Peronosporaceae</taxon>
        <taxon>Phytophthora</taxon>
    </lineage>
</organism>
<evidence type="ECO:0000313" key="1">
    <source>
        <dbReference type="EMBL" id="KAF4037344.1"/>
    </source>
</evidence>